<dbReference type="Proteomes" id="UP000268727">
    <property type="component" value="Unassembled WGS sequence"/>
</dbReference>
<comment type="caution">
    <text evidence="1">The sequence shown here is derived from an EMBL/GenBank/DDBJ whole genome shotgun (WGS) entry which is preliminary data.</text>
</comment>
<dbReference type="OrthoDB" id="3930546at2"/>
<dbReference type="EMBL" id="RJKM01000001">
    <property type="protein sequence ID" value="ROP34844.1"/>
    <property type="molecule type" value="Genomic_DNA"/>
</dbReference>
<organism evidence="1 2">
    <name type="scientific">Saccharothrix texasensis</name>
    <dbReference type="NCBI Taxonomy" id="103734"/>
    <lineage>
        <taxon>Bacteria</taxon>
        <taxon>Bacillati</taxon>
        <taxon>Actinomycetota</taxon>
        <taxon>Actinomycetes</taxon>
        <taxon>Pseudonocardiales</taxon>
        <taxon>Pseudonocardiaceae</taxon>
        <taxon>Saccharothrix</taxon>
    </lineage>
</organism>
<name>A0A3N1GX67_9PSEU</name>
<accession>A0A3N1GX67</accession>
<protein>
    <submittedName>
        <fullName evidence="1">Uncharacterized protein</fullName>
    </submittedName>
</protein>
<reference evidence="1 2" key="1">
    <citation type="submission" date="2018-11" db="EMBL/GenBank/DDBJ databases">
        <title>Sequencing the genomes of 1000 actinobacteria strains.</title>
        <authorList>
            <person name="Klenk H.-P."/>
        </authorList>
    </citation>
    <scope>NUCLEOTIDE SEQUENCE [LARGE SCALE GENOMIC DNA]</scope>
    <source>
        <strain evidence="1 2">DSM 44231</strain>
    </source>
</reference>
<evidence type="ECO:0000313" key="1">
    <source>
        <dbReference type="EMBL" id="ROP34844.1"/>
    </source>
</evidence>
<dbReference type="RefSeq" id="WP_123741095.1">
    <property type="nucleotide sequence ID" value="NZ_RJKM01000001.1"/>
</dbReference>
<keyword evidence="2" id="KW-1185">Reference proteome</keyword>
<gene>
    <name evidence="1" type="ORF">EDD40_0048</name>
</gene>
<sequence length="422" mass="44344">MSDVALGLSTGTFDDIAGRIYQEQYPRYFSGTTTFSDGDVDYRLDWDVVRAPAFDLTSEVDHGGLARAVVRDGEVEGISRDDLLRGVADTYDGRTFHVDLPEVELTLTVDGTPAHDTASVRIAATVDESGPNLVATPLSATVSTGQRFPDWVYNQKVVPIALEAGRQLLAGIPVPIPSVEGVSLTQPVVQVADNHLVVSANIAGNPAPDRQFSGWPPAPFFIVLGPDAVGAVTSTATDALDGLTDRPHDSTDILLGTAYYKATVTLSDVRSDGWVADDRTISVAASVSGSGSAGIDWIVGGSVDGFFDLTLSPDPVATVRLDLDDAVLSARTVDVGGFDLDITPTSGDIVSMVLSWVVDALSGVISPYVADALTGISFDVYRVPTLHVDLDEVSFDATPVALGLSVDDGTVTVGGYLDITDR</sequence>
<dbReference type="AlphaFoldDB" id="A0A3N1GX67"/>
<evidence type="ECO:0000313" key="2">
    <source>
        <dbReference type="Proteomes" id="UP000268727"/>
    </source>
</evidence>
<proteinExistence type="predicted"/>